<dbReference type="PANTHER" id="PTHR23115">
    <property type="entry name" value="TRANSLATION FACTOR"/>
    <property type="match status" value="1"/>
</dbReference>
<sequence length="526" mass="57720">MSEFKPLPADPKNLRKDEPNKPHVGVVITGHVDAGKSTATGHLLFKLGTMDERERNALIAEAEKEGKGSFAFAFFMDKQKEERKRGVTISCTTKEFHTTNFHYTVIDAPGHKDFIKNMISGASQADVALLMVPAKKGGFEAAIQKGDGSADAQKGQTRHHAELTNLLGIKQIIVGVNKMDESSVKYDQGRYKEIKKNMLSMLKQAGWKVNGKLSKEEKEQNKELKKAGKKQKKGPNLVPVIPISGWCGDNLIKPSDKMPWFKNWTATTPSGVKVKGVTLFEALDQFVEPVERDLAKPVRMPLSGVYKMSAGTVITGRLEQGELAKEVKTKTGVSGTPVKFYPSGLRAKVFSIEAHHRQQPKAVAGDNVGICIKGLPKGLQPKVGEVMVLADEDFGNPPVFGKTKSFVVSVKYQEHPGQLKVGYTPLVLIRTAKAPCKVVKINWKVTKANQKNAKKKAELVNLRENDPKFIQAGDIAQITFEPQMPMSVQALDQCEGLGRVAVLESNSLVMIGKIDSCEQEPVADRT</sequence>
<feature type="compositionally biased region" description="Basic and acidic residues" evidence="4">
    <location>
        <begin position="213"/>
        <end position="226"/>
    </location>
</feature>
<feature type="region of interest" description="Disordered" evidence="4">
    <location>
        <begin position="213"/>
        <end position="235"/>
    </location>
</feature>
<dbReference type="PROSITE" id="PS00301">
    <property type="entry name" value="G_TR_1"/>
    <property type="match status" value="1"/>
</dbReference>
<evidence type="ECO:0000256" key="4">
    <source>
        <dbReference type="SAM" id="MobiDB-lite"/>
    </source>
</evidence>
<evidence type="ECO:0000313" key="6">
    <source>
        <dbReference type="EMBL" id="ACF24589.1"/>
    </source>
</evidence>
<organism evidence="6">
    <name type="scientific">Lotharella vacuolata</name>
    <dbReference type="NCBI Taxonomy" id="74820"/>
    <lineage>
        <taxon>Eukaryota</taxon>
        <taxon>Sar</taxon>
        <taxon>Rhizaria</taxon>
        <taxon>Cercozoa</taxon>
        <taxon>Chlorarachniophyceae</taxon>
        <taxon>Lotharella</taxon>
    </lineage>
</organism>
<evidence type="ECO:0000256" key="1">
    <source>
        <dbReference type="ARBA" id="ARBA00007249"/>
    </source>
</evidence>
<dbReference type="InterPro" id="IPR000795">
    <property type="entry name" value="T_Tr_GTP-bd_dom"/>
</dbReference>
<feature type="compositionally biased region" description="Basic and acidic residues" evidence="4">
    <location>
        <begin position="12"/>
        <end position="21"/>
    </location>
</feature>
<dbReference type="InterPro" id="IPR031157">
    <property type="entry name" value="G_TR_CS"/>
</dbReference>
<evidence type="ECO:0000256" key="2">
    <source>
        <dbReference type="ARBA" id="ARBA00022741"/>
    </source>
</evidence>
<dbReference type="CDD" id="cd01883">
    <property type="entry name" value="EF1_alpha"/>
    <property type="match status" value="1"/>
</dbReference>
<reference evidence="6" key="1">
    <citation type="journal article" date="2008" name="Mol. Biol. Evol.">
        <title>Nucleus-encoded periplastid-targeted EFL in chlorarachniophytes.</title>
        <authorList>
            <person name="Gile G.H."/>
            <person name="Keeling P.J."/>
        </authorList>
    </citation>
    <scope>NUCLEOTIDE SEQUENCE</scope>
    <source>
        <strain evidence="6">CCMP 240</strain>
    </source>
</reference>
<evidence type="ECO:0000259" key="5">
    <source>
        <dbReference type="PROSITE" id="PS51722"/>
    </source>
</evidence>
<dbReference type="Gene3D" id="2.40.30.10">
    <property type="entry name" value="Translation factors"/>
    <property type="match status" value="2"/>
</dbReference>
<dbReference type="PRINTS" id="PR00315">
    <property type="entry name" value="ELONGATNFCT"/>
</dbReference>
<dbReference type="SUPFAM" id="SSF50447">
    <property type="entry name" value="Translation proteins"/>
    <property type="match status" value="1"/>
</dbReference>
<accession>B5A4N7</accession>
<dbReference type="SUPFAM" id="SSF50465">
    <property type="entry name" value="EF-Tu/eEF-1alpha/eIF2-gamma C-terminal domain"/>
    <property type="match status" value="1"/>
</dbReference>
<protein>
    <submittedName>
        <fullName evidence="6">Translation elongation factor 1A-like cytosolic B</fullName>
    </submittedName>
</protein>
<keyword evidence="2" id="KW-0547">Nucleotide-binding</keyword>
<name>B5A4N7_9EUKA</name>
<dbReference type="PROSITE" id="PS51722">
    <property type="entry name" value="G_TR_2"/>
    <property type="match status" value="1"/>
</dbReference>
<dbReference type="Pfam" id="PF00009">
    <property type="entry name" value="GTP_EFTU"/>
    <property type="match status" value="1"/>
</dbReference>
<feature type="domain" description="Tr-type G" evidence="5">
    <location>
        <begin position="21"/>
        <end position="291"/>
    </location>
</feature>
<dbReference type="SUPFAM" id="SSF52540">
    <property type="entry name" value="P-loop containing nucleoside triphosphate hydrolases"/>
    <property type="match status" value="1"/>
</dbReference>
<feature type="region of interest" description="Disordered" evidence="4">
    <location>
        <begin position="1"/>
        <end position="22"/>
    </location>
</feature>
<dbReference type="Pfam" id="PF22594">
    <property type="entry name" value="GTP-eEF1A_C"/>
    <property type="match status" value="1"/>
</dbReference>
<dbReference type="GO" id="GO:0003924">
    <property type="term" value="F:GTPase activity"/>
    <property type="evidence" value="ECO:0007669"/>
    <property type="project" value="InterPro"/>
</dbReference>
<dbReference type="GO" id="GO:0005525">
    <property type="term" value="F:GTP binding"/>
    <property type="evidence" value="ECO:0007669"/>
    <property type="project" value="UniProtKB-KW"/>
</dbReference>
<dbReference type="InterPro" id="IPR054696">
    <property type="entry name" value="GTP-eEF1A_C"/>
</dbReference>
<dbReference type="GO" id="GO:0003746">
    <property type="term" value="F:translation elongation factor activity"/>
    <property type="evidence" value="ECO:0007669"/>
    <property type="project" value="UniProtKB-KW"/>
</dbReference>
<dbReference type="InterPro" id="IPR027417">
    <property type="entry name" value="P-loop_NTPase"/>
</dbReference>
<dbReference type="EMBL" id="EU810321">
    <property type="protein sequence ID" value="ACF24589.1"/>
    <property type="molecule type" value="mRNA"/>
</dbReference>
<dbReference type="InterPro" id="IPR050100">
    <property type="entry name" value="TRAFAC_GTPase_members"/>
</dbReference>
<keyword evidence="6" id="KW-0251">Elongation factor</keyword>
<dbReference type="InterPro" id="IPR009001">
    <property type="entry name" value="Transl_elong_EF1A/Init_IF2_C"/>
</dbReference>
<dbReference type="AlphaFoldDB" id="B5A4N7"/>
<evidence type="ECO:0000256" key="3">
    <source>
        <dbReference type="ARBA" id="ARBA00023134"/>
    </source>
</evidence>
<comment type="similarity">
    <text evidence="1">Belongs to the TRAFAC class translation factor GTPase superfamily. Classic translation factor GTPase family. EF-Tu/EF-1A subfamily.</text>
</comment>
<dbReference type="Gene3D" id="3.40.50.300">
    <property type="entry name" value="P-loop containing nucleotide triphosphate hydrolases"/>
    <property type="match status" value="1"/>
</dbReference>
<dbReference type="InterPro" id="IPR009000">
    <property type="entry name" value="Transl_B-barrel_sf"/>
</dbReference>
<keyword evidence="6" id="KW-0648">Protein biosynthesis</keyword>
<proteinExistence type="evidence at transcript level"/>
<keyword evidence="3" id="KW-0342">GTP-binding</keyword>